<keyword evidence="1" id="KW-0175">Coiled coil</keyword>
<feature type="non-terminal residue" evidence="2">
    <location>
        <position position="134"/>
    </location>
</feature>
<dbReference type="GO" id="GO:0010457">
    <property type="term" value="P:centriole-centriole cohesion"/>
    <property type="evidence" value="ECO:0007669"/>
    <property type="project" value="TreeGrafter"/>
</dbReference>
<feature type="coiled-coil region" evidence="1">
    <location>
        <begin position="46"/>
        <end position="101"/>
    </location>
</feature>
<dbReference type="AlphaFoldDB" id="A0AAD8LTZ8"/>
<dbReference type="Proteomes" id="UP001230051">
    <property type="component" value="Unassembled WGS sequence"/>
</dbReference>
<dbReference type="PANTHER" id="PTHR18957">
    <property type="entry name" value="CENTLEIN"/>
    <property type="match status" value="1"/>
</dbReference>
<evidence type="ECO:0000313" key="3">
    <source>
        <dbReference type="Proteomes" id="UP001230051"/>
    </source>
</evidence>
<evidence type="ECO:0000313" key="2">
    <source>
        <dbReference type="EMBL" id="KAK1175061.1"/>
    </source>
</evidence>
<dbReference type="PANTHER" id="PTHR18957:SF0">
    <property type="entry name" value="CENTLEIN"/>
    <property type="match status" value="1"/>
</dbReference>
<dbReference type="GO" id="GO:0005813">
    <property type="term" value="C:centrosome"/>
    <property type="evidence" value="ECO:0007669"/>
    <property type="project" value="TreeGrafter"/>
</dbReference>
<reference evidence="2" key="1">
    <citation type="submission" date="2022-02" db="EMBL/GenBank/DDBJ databases">
        <title>Atlantic sturgeon de novo genome assembly.</title>
        <authorList>
            <person name="Stock M."/>
            <person name="Klopp C."/>
            <person name="Guiguen Y."/>
            <person name="Cabau C."/>
            <person name="Parinello H."/>
            <person name="Santidrian Yebra-Pimentel E."/>
            <person name="Kuhl H."/>
            <person name="Dirks R.P."/>
            <person name="Guessner J."/>
            <person name="Wuertz S."/>
            <person name="Du K."/>
            <person name="Schartl M."/>
        </authorList>
    </citation>
    <scope>NUCLEOTIDE SEQUENCE</scope>
    <source>
        <strain evidence="2">STURGEONOMICS-FGT-2020</strain>
        <tissue evidence="2">Whole blood</tissue>
    </source>
</reference>
<protein>
    <submittedName>
        <fullName evidence="2">Uncharacterized protein</fullName>
    </submittedName>
</protein>
<dbReference type="InterPro" id="IPR038810">
    <property type="entry name" value="CNTLN"/>
</dbReference>
<sequence length="134" mass="15525">QADEEFAWSLWKCLQVANPDLTQAVSLVVKRNKRQRPKTKKVLEILQVKDNKIQKLQQQVTGQQQEINNHVQRKIAVDEENSLMKKELAALQQKLEDKSQELKVCTYFQCYGFEVVLKSAIVTPKMTSLLREIA</sequence>
<proteinExistence type="predicted"/>
<gene>
    <name evidence="2" type="ORF">AOXY_G2695</name>
</gene>
<evidence type="ECO:0000256" key="1">
    <source>
        <dbReference type="SAM" id="Coils"/>
    </source>
</evidence>
<dbReference type="EMBL" id="JAGXEW010000002">
    <property type="protein sequence ID" value="KAK1175061.1"/>
    <property type="molecule type" value="Genomic_DNA"/>
</dbReference>
<organism evidence="2 3">
    <name type="scientific">Acipenser oxyrinchus oxyrinchus</name>
    <dbReference type="NCBI Taxonomy" id="40147"/>
    <lineage>
        <taxon>Eukaryota</taxon>
        <taxon>Metazoa</taxon>
        <taxon>Chordata</taxon>
        <taxon>Craniata</taxon>
        <taxon>Vertebrata</taxon>
        <taxon>Euteleostomi</taxon>
        <taxon>Actinopterygii</taxon>
        <taxon>Chondrostei</taxon>
        <taxon>Acipenseriformes</taxon>
        <taxon>Acipenseridae</taxon>
        <taxon>Acipenser</taxon>
    </lineage>
</organism>
<dbReference type="GO" id="GO:0005814">
    <property type="term" value="C:centriole"/>
    <property type="evidence" value="ECO:0007669"/>
    <property type="project" value="TreeGrafter"/>
</dbReference>
<accession>A0AAD8LTZ8</accession>
<keyword evidence="3" id="KW-1185">Reference proteome</keyword>
<comment type="caution">
    <text evidence="2">The sequence shown here is derived from an EMBL/GenBank/DDBJ whole genome shotgun (WGS) entry which is preliminary data.</text>
</comment>
<name>A0AAD8LTZ8_ACIOX</name>